<protein>
    <submittedName>
        <fullName evidence="1">Uncharacterized protein</fullName>
    </submittedName>
</protein>
<name>A0A971M6S7_9BACT</name>
<dbReference type="EMBL" id="JAAYEE010000309">
    <property type="protein sequence ID" value="NLW36854.1"/>
    <property type="molecule type" value="Genomic_DNA"/>
</dbReference>
<gene>
    <name evidence="1" type="ORF">GXY80_15460</name>
</gene>
<reference evidence="1" key="2">
    <citation type="submission" date="2020-01" db="EMBL/GenBank/DDBJ databases">
        <authorList>
            <person name="Campanaro S."/>
        </authorList>
    </citation>
    <scope>NUCLEOTIDE SEQUENCE</scope>
    <source>
        <strain evidence="1">AS06rmzACSIP_7</strain>
    </source>
</reference>
<organism evidence="1 2">
    <name type="scientific">Syntrophorhabdus aromaticivorans</name>
    <dbReference type="NCBI Taxonomy" id="328301"/>
    <lineage>
        <taxon>Bacteria</taxon>
        <taxon>Pseudomonadati</taxon>
        <taxon>Thermodesulfobacteriota</taxon>
        <taxon>Syntrophorhabdia</taxon>
        <taxon>Syntrophorhabdales</taxon>
        <taxon>Syntrophorhabdaceae</taxon>
        <taxon>Syntrophorhabdus</taxon>
    </lineage>
</organism>
<evidence type="ECO:0000313" key="2">
    <source>
        <dbReference type="Proteomes" id="UP000777265"/>
    </source>
</evidence>
<reference evidence="1" key="1">
    <citation type="journal article" date="2020" name="Biotechnol. Biofuels">
        <title>New insights from the biogas microbiome by comprehensive genome-resolved metagenomics of nearly 1600 species originating from multiple anaerobic digesters.</title>
        <authorList>
            <person name="Campanaro S."/>
            <person name="Treu L."/>
            <person name="Rodriguez-R L.M."/>
            <person name="Kovalovszki A."/>
            <person name="Ziels R.M."/>
            <person name="Maus I."/>
            <person name="Zhu X."/>
            <person name="Kougias P.G."/>
            <person name="Basile A."/>
            <person name="Luo G."/>
            <person name="Schluter A."/>
            <person name="Konstantinidis K.T."/>
            <person name="Angelidaki I."/>
        </authorList>
    </citation>
    <scope>NUCLEOTIDE SEQUENCE</scope>
    <source>
        <strain evidence="1">AS06rmzACSIP_7</strain>
    </source>
</reference>
<dbReference type="AlphaFoldDB" id="A0A971M6S7"/>
<dbReference type="Proteomes" id="UP000777265">
    <property type="component" value="Unassembled WGS sequence"/>
</dbReference>
<sequence>MFNIRFESADEDVGVLERLIEAALLAENPFSFYPEIILDSDNPCEENSPPTRCSTSFAPDSEYFGLLSAPVGEPGESYPDRRAREGRGIRFSALCRRSHRFRGSFRQVAMGVLLIPLSPGIRGLTDDGGTVADPCD</sequence>
<comment type="caution">
    <text evidence="1">The sequence shown here is derived from an EMBL/GenBank/DDBJ whole genome shotgun (WGS) entry which is preliminary data.</text>
</comment>
<evidence type="ECO:0000313" key="1">
    <source>
        <dbReference type="EMBL" id="NLW36854.1"/>
    </source>
</evidence>
<accession>A0A971M6S7</accession>
<proteinExistence type="predicted"/>